<evidence type="ECO:0000313" key="1">
    <source>
        <dbReference type="EMBL" id="KAK4041831.1"/>
    </source>
</evidence>
<dbReference type="EMBL" id="MU854350">
    <property type="protein sequence ID" value="KAK4041831.1"/>
    <property type="molecule type" value="Genomic_DNA"/>
</dbReference>
<keyword evidence="2" id="KW-1185">Reference proteome</keyword>
<evidence type="ECO:0000313" key="2">
    <source>
        <dbReference type="Proteomes" id="UP001303115"/>
    </source>
</evidence>
<sequence length="172" mass="17887">MAPFSQADAAAACLALSEQAQSMVSKAQQVLPLAPDDCRPLLSALPSALQQFSHRASFLGSRVADASVVDPELGKALETGLAEGQSALDVVSAGLEPEGDATRDGDAVAWYVSFVSAYMGFFDLGSQLLVMETEQEQESALASPVASGVLDAAHTSSEQVVATVLRKHELGH</sequence>
<comment type="caution">
    <text evidence="1">The sequence shown here is derived from an EMBL/GenBank/DDBJ whole genome shotgun (WGS) entry which is preliminary data.</text>
</comment>
<gene>
    <name evidence="1" type="ORF">C8A01DRAFT_34083</name>
</gene>
<name>A0AAN6PJ47_9PEZI</name>
<dbReference type="AlphaFoldDB" id="A0AAN6PJ47"/>
<dbReference type="Proteomes" id="UP001303115">
    <property type="component" value="Unassembled WGS sequence"/>
</dbReference>
<proteinExistence type="predicted"/>
<reference evidence="2" key="1">
    <citation type="journal article" date="2023" name="Mol. Phylogenet. Evol.">
        <title>Genome-scale phylogeny and comparative genomics of the fungal order Sordariales.</title>
        <authorList>
            <person name="Hensen N."/>
            <person name="Bonometti L."/>
            <person name="Westerberg I."/>
            <person name="Brannstrom I.O."/>
            <person name="Guillou S."/>
            <person name="Cros-Aarteil S."/>
            <person name="Calhoun S."/>
            <person name="Haridas S."/>
            <person name="Kuo A."/>
            <person name="Mondo S."/>
            <person name="Pangilinan J."/>
            <person name="Riley R."/>
            <person name="LaButti K."/>
            <person name="Andreopoulos B."/>
            <person name="Lipzen A."/>
            <person name="Chen C."/>
            <person name="Yan M."/>
            <person name="Daum C."/>
            <person name="Ng V."/>
            <person name="Clum A."/>
            <person name="Steindorff A."/>
            <person name="Ohm R.A."/>
            <person name="Martin F."/>
            <person name="Silar P."/>
            <person name="Natvig D.O."/>
            <person name="Lalanne C."/>
            <person name="Gautier V."/>
            <person name="Ament-Velasquez S.L."/>
            <person name="Kruys A."/>
            <person name="Hutchinson M.I."/>
            <person name="Powell A.J."/>
            <person name="Barry K."/>
            <person name="Miller A.N."/>
            <person name="Grigoriev I.V."/>
            <person name="Debuchy R."/>
            <person name="Gladieux P."/>
            <person name="Hiltunen Thoren M."/>
            <person name="Johannesson H."/>
        </authorList>
    </citation>
    <scope>NUCLEOTIDE SEQUENCE [LARGE SCALE GENOMIC DNA]</scope>
    <source>
        <strain evidence="2">CBS 284.82</strain>
    </source>
</reference>
<protein>
    <submittedName>
        <fullName evidence="1">Uncharacterized protein</fullName>
    </submittedName>
</protein>
<accession>A0AAN6PJ47</accession>
<organism evidence="1 2">
    <name type="scientific">Parachaetomium inaequale</name>
    <dbReference type="NCBI Taxonomy" id="2588326"/>
    <lineage>
        <taxon>Eukaryota</taxon>
        <taxon>Fungi</taxon>
        <taxon>Dikarya</taxon>
        <taxon>Ascomycota</taxon>
        <taxon>Pezizomycotina</taxon>
        <taxon>Sordariomycetes</taxon>
        <taxon>Sordariomycetidae</taxon>
        <taxon>Sordariales</taxon>
        <taxon>Chaetomiaceae</taxon>
        <taxon>Parachaetomium</taxon>
    </lineage>
</organism>